<gene>
    <name evidence="1" type="ORF">K431DRAFT_133672</name>
</gene>
<evidence type="ECO:0000313" key="2">
    <source>
        <dbReference type="Proteomes" id="UP000799441"/>
    </source>
</evidence>
<evidence type="ECO:0000313" key="1">
    <source>
        <dbReference type="EMBL" id="KAF2724825.1"/>
    </source>
</evidence>
<name>A0A9P4QFD8_9PEZI</name>
<organism evidence="1 2">
    <name type="scientific">Polychaeton citri CBS 116435</name>
    <dbReference type="NCBI Taxonomy" id="1314669"/>
    <lineage>
        <taxon>Eukaryota</taxon>
        <taxon>Fungi</taxon>
        <taxon>Dikarya</taxon>
        <taxon>Ascomycota</taxon>
        <taxon>Pezizomycotina</taxon>
        <taxon>Dothideomycetes</taxon>
        <taxon>Dothideomycetidae</taxon>
        <taxon>Capnodiales</taxon>
        <taxon>Capnodiaceae</taxon>
        <taxon>Polychaeton</taxon>
    </lineage>
</organism>
<proteinExistence type="predicted"/>
<accession>A0A9P4QFD8</accession>
<dbReference type="AlphaFoldDB" id="A0A9P4QFD8"/>
<comment type="caution">
    <text evidence="1">The sequence shown here is derived from an EMBL/GenBank/DDBJ whole genome shotgun (WGS) entry which is preliminary data.</text>
</comment>
<protein>
    <submittedName>
        <fullName evidence="1">Uncharacterized protein</fullName>
    </submittedName>
</protein>
<dbReference type="EMBL" id="MU003770">
    <property type="protein sequence ID" value="KAF2724825.1"/>
    <property type="molecule type" value="Genomic_DNA"/>
</dbReference>
<reference evidence="1" key="1">
    <citation type="journal article" date="2020" name="Stud. Mycol.">
        <title>101 Dothideomycetes genomes: a test case for predicting lifestyles and emergence of pathogens.</title>
        <authorList>
            <person name="Haridas S."/>
            <person name="Albert R."/>
            <person name="Binder M."/>
            <person name="Bloem J."/>
            <person name="Labutti K."/>
            <person name="Salamov A."/>
            <person name="Andreopoulos B."/>
            <person name="Baker S."/>
            <person name="Barry K."/>
            <person name="Bills G."/>
            <person name="Bluhm B."/>
            <person name="Cannon C."/>
            <person name="Castanera R."/>
            <person name="Culley D."/>
            <person name="Daum C."/>
            <person name="Ezra D."/>
            <person name="Gonzalez J."/>
            <person name="Henrissat B."/>
            <person name="Kuo A."/>
            <person name="Liang C."/>
            <person name="Lipzen A."/>
            <person name="Lutzoni F."/>
            <person name="Magnuson J."/>
            <person name="Mondo S."/>
            <person name="Nolan M."/>
            <person name="Ohm R."/>
            <person name="Pangilinan J."/>
            <person name="Park H.-J."/>
            <person name="Ramirez L."/>
            <person name="Alfaro M."/>
            <person name="Sun H."/>
            <person name="Tritt A."/>
            <person name="Yoshinaga Y."/>
            <person name="Zwiers L.-H."/>
            <person name="Turgeon B."/>
            <person name="Goodwin S."/>
            <person name="Spatafora J."/>
            <person name="Crous P."/>
            <person name="Grigoriev I."/>
        </authorList>
    </citation>
    <scope>NUCLEOTIDE SEQUENCE</scope>
    <source>
        <strain evidence="1">CBS 116435</strain>
    </source>
</reference>
<dbReference type="OrthoDB" id="5273847at2759"/>
<dbReference type="Proteomes" id="UP000799441">
    <property type="component" value="Unassembled WGS sequence"/>
</dbReference>
<sequence>MSPTTYCCSVCGFLIETDCDGIATWLSKFEVLHDGARSTKNEEFCVHPEDVSGEFRFHTACLTLLQACLGGTPFVKKRLLDLCASLPTPLRANSISWDHDYGGLWCLDRDCYPWEDNLIGSTQGTPDHSLFQLDPLDVPELSLIRHSNPAPSSHLLQEA</sequence>
<keyword evidence="2" id="KW-1185">Reference proteome</keyword>